<dbReference type="AlphaFoldDB" id="A0AAD2FWG6"/>
<sequence>MYPTTSDLTSSVKSVNFSPNVSTTYISTAGKWYTKEEFSNLRQDLRNTVERMIEHPDECSDDEDFCNLGLKTPEEFDYDRGARYYAFQSVMAEQDTQLREENYDPDQIAEAYTYITCLQQAVAEKRAAALAAELHPSGSSKLTSALSATPVLQTLQEWGCGLRQASE</sequence>
<name>A0AAD2FWG6_9STRA</name>
<evidence type="ECO:0000313" key="2">
    <source>
        <dbReference type="Proteomes" id="UP001295423"/>
    </source>
</evidence>
<evidence type="ECO:0000313" key="1">
    <source>
        <dbReference type="EMBL" id="CAJ1953906.1"/>
    </source>
</evidence>
<comment type="caution">
    <text evidence="1">The sequence shown here is derived from an EMBL/GenBank/DDBJ whole genome shotgun (WGS) entry which is preliminary data.</text>
</comment>
<accession>A0AAD2FWG6</accession>
<gene>
    <name evidence="1" type="ORF">CYCCA115_LOCUS14504</name>
</gene>
<dbReference type="EMBL" id="CAKOGP040001847">
    <property type="protein sequence ID" value="CAJ1953906.1"/>
    <property type="molecule type" value="Genomic_DNA"/>
</dbReference>
<keyword evidence="2" id="KW-1185">Reference proteome</keyword>
<organism evidence="1 2">
    <name type="scientific">Cylindrotheca closterium</name>
    <dbReference type="NCBI Taxonomy" id="2856"/>
    <lineage>
        <taxon>Eukaryota</taxon>
        <taxon>Sar</taxon>
        <taxon>Stramenopiles</taxon>
        <taxon>Ochrophyta</taxon>
        <taxon>Bacillariophyta</taxon>
        <taxon>Bacillariophyceae</taxon>
        <taxon>Bacillariophycidae</taxon>
        <taxon>Bacillariales</taxon>
        <taxon>Bacillariaceae</taxon>
        <taxon>Cylindrotheca</taxon>
    </lineage>
</organism>
<protein>
    <submittedName>
        <fullName evidence="1">Uncharacterized protein</fullName>
    </submittedName>
</protein>
<reference evidence="1" key="1">
    <citation type="submission" date="2023-08" db="EMBL/GenBank/DDBJ databases">
        <authorList>
            <person name="Audoor S."/>
            <person name="Bilcke G."/>
        </authorList>
    </citation>
    <scope>NUCLEOTIDE SEQUENCE</scope>
</reference>
<dbReference type="Proteomes" id="UP001295423">
    <property type="component" value="Unassembled WGS sequence"/>
</dbReference>
<proteinExistence type="predicted"/>